<organism evidence="8 9">
    <name type="scientific">Candidatus Abawacabacteria bacterium RBG_16_42_10</name>
    <dbReference type="NCBI Taxonomy" id="1817814"/>
    <lineage>
        <taxon>Bacteria</taxon>
        <taxon>Candidatus Abawacaibacteriota</taxon>
    </lineage>
</organism>
<evidence type="ECO:0000256" key="2">
    <source>
        <dbReference type="ARBA" id="ARBA00003015"/>
    </source>
</evidence>
<feature type="binding site" evidence="7">
    <location>
        <position position="67"/>
    </location>
    <ligand>
        <name>S-adenosyl-L-methionine</name>
        <dbReference type="ChEBI" id="CHEBI:59789"/>
    </ligand>
</feature>
<dbReference type="NCBIfam" id="NF001080">
    <property type="entry name" value="PRK00121.2-2"/>
    <property type="match status" value="1"/>
</dbReference>
<gene>
    <name evidence="7" type="primary">trmB</name>
    <name evidence="8" type="ORF">A2V81_00455</name>
</gene>
<sequence length="215" mass="25416">MPRKKLYRLQTVKDLSHVLEFAPGLKGAWNTVFHNDHEIVLELGCGRGELSVGLTQLFPDKNFIGIDKKADRLWFGGKASEEQNLENVRFLRLPIEKIDECFTQGEVSEIWVTFPDPFLRRRDEKRRLLSPRFLDLYRKVLKSRALIHLKTDSETFFTYALTLLDKQKIVPEQVIRDIYQHDVIKLDPVFSLQTTYEKQHLAKGKQIFYLQFRMY</sequence>
<comment type="caution">
    <text evidence="8">The sequence shown here is derived from an EMBL/GenBank/DDBJ whole genome shotgun (WGS) entry which is preliminary data.</text>
</comment>
<dbReference type="UniPathway" id="UPA00989"/>
<keyword evidence="5 7" id="KW-0949">S-adenosyl-L-methionine</keyword>
<dbReference type="Proteomes" id="UP000177614">
    <property type="component" value="Unassembled WGS sequence"/>
</dbReference>
<comment type="pathway">
    <text evidence="7">tRNA modification; N(7)-methylguanine-tRNA biosynthesis.</text>
</comment>
<feature type="binding site" evidence="7">
    <location>
        <position position="116"/>
    </location>
    <ligand>
        <name>S-adenosyl-L-methionine</name>
        <dbReference type="ChEBI" id="CHEBI:59789"/>
    </ligand>
</feature>
<keyword evidence="4 7" id="KW-0808">Transferase</keyword>
<dbReference type="InterPro" id="IPR029063">
    <property type="entry name" value="SAM-dependent_MTases_sf"/>
</dbReference>
<evidence type="ECO:0000256" key="5">
    <source>
        <dbReference type="ARBA" id="ARBA00022691"/>
    </source>
</evidence>
<evidence type="ECO:0000256" key="1">
    <source>
        <dbReference type="ARBA" id="ARBA00000142"/>
    </source>
</evidence>
<accession>A0A1F4XKQ0</accession>
<dbReference type="STRING" id="1817814.A2V81_00455"/>
<dbReference type="GO" id="GO:0043527">
    <property type="term" value="C:tRNA methyltransferase complex"/>
    <property type="evidence" value="ECO:0007669"/>
    <property type="project" value="TreeGrafter"/>
</dbReference>
<feature type="binding site" evidence="7">
    <location>
        <begin position="194"/>
        <end position="197"/>
    </location>
    <ligand>
        <name>substrate</name>
    </ligand>
</feature>
<dbReference type="SUPFAM" id="SSF53335">
    <property type="entry name" value="S-adenosyl-L-methionine-dependent methyltransferases"/>
    <property type="match status" value="1"/>
</dbReference>
<protein>
    <recommendedName>
        <fullName evidence="7">tRNA (guanine-N(7)-)-methyltransferase</fullName>
        <ecNumber evidence="7">2.1.1.33</ecNumber>
    </recommendedName>
    <alternativeName>
        <fullName evidence="7">tRNA (guanine(46)-N(7))-methyltransferase</fullName>
    </alternativeName>
    <alternativeName>
        <fullName evidence="7">tRNA(m7G46)-methyltransferase</fullName>
    </alternativeName>
</protein>
<evidence type="ECO:0000313" key="9">
    <source>
        <dbReference type="Proteomes" id="UP000177614"/>
    </source>
</evidence>
<dbReference type="PANTHER" id="PTHR23417">
    <property type="entry name" value="3-DEOXY-D-MANNO-OCTULOSONIC-ACID TRANSFERASE/TRNA GUANINE-N 7 - -METHYLTRANSFERASE"/>
    <property type="match status" value="1"/>
</dbReference>
<evidence type="ECO:0000256" key="4">
    <source>
        <dbReference type="ARBA" id="ARBA00022679"/>
    </source>
</evidence>
<comment type="caution">
    <text evidence="7">Lacks conserved residue(s) required for the propagation of feature annotation.</text>
</comment>
<dbReference type="Gene3D" id="3.40.50.150">
    <property type="entry name" value="Vaccinia Virus protein VP39"/>
    <property type="match status" value="1"/>
</dbReference>
<dbReference type="InterPro" id="IPR003358">
    <property type="entry name" value="tRNA_(Gua-N-7)_MeTrfase_Trmb"/>
</dbReference>
<evidence type="ECO:0000256" key="6">
    <source>
        <dbReference type="ARBA" id="ARBA00022694"/>
    </source>
</evidence>
<dbReference type="PROSITE" id="PS51625">
    <property type="entry name" value="SAM_MT_TRMB"/>
    <property type="match status" value="1"/>
</dbReference>
<evidence type="ECO:0000256" key="3">
    <source>
        <dbReference type="ARBA" id="ARBA00022603"/>
    </source>
</evidence>
<evidence type="ECO:0000256" key="7">
    <source>
        <dbReference type="HAMAP-Rule" id="MF_01057"/>
    </source>
</evidence>
<dbReference type="PANTHER" id="PTHR23417:SF14">
    <property type="entry name" value="PENTACOTRIPEPTIDE-REPEAT REGION OF PRORP DOMAIN-CONTAINING PROTEIN"/>
    <property type="match status" value="1"/>
</dbReference>
<dbReference type="InterPro" id="IPR055361">
    <property type="entry name" value="tRNA_methyltr_TrmB_bact"/>
</dbReference>
<dbReference type="CDD" id="cd02440">
    <property type="entry name" value="AdoMet_MTases"/>
    <property type="match status" value="1"/>
</dbReference>
<evidence type="ECO:0000313" key="8">
    <source>
        <dbReference type="EMBL" id="OGC82200.1"/>
    </source>
</evidence>
<feature type="binding site" evidence="7">
    <location>
        <position position="152"/>
    </location>
    <ligand>
        <name>substrate</name>
    </ligand>
</feature>
<proteinExistence type="inferred from homology"/>
<dbReference type="EC" id="2.1.1.33" evidence="7"/>
<dbReference type="GO" id="GO:0008176">
    <property type="term" value="F:tRNA (guanine(46)-N7)-methyltransferase activity"/>
    <property type="evidence" value="ECO:0007669"/>
    <property type="project" value="UniProtKB-UniRule"/>
</dbReference>
<reference evidence="8 9" key="1">
    <citation type="journal article" date="2016" name="Nat. Commun.">
        <title>Thousands of microbial genomes shed light on interconnected biogeochemical processes in an aquifer system.</title>
        <authorList>
            <person name="Anantharaman K."/>
            <person name="Brown C.T."/>
            <person name="Hug L.A."/>
            <person name="Sharon I."/>
            <person name="Castelle C.J."/>
            <person name="Probst A.J."/>
            <person name="Thomas B.C."/>
            <person name="Singh A."/>
            <person name="Wilkins M.J."/>
            <person name="Karaoz U."/>
            <person name="Brodie E.L."/>
            <person name="Williams K.H."/>
            <person name="Hubbard S.S."/>
            <person name="Banfield J.F."/>
        </authorList>
    </citation>
    <scope>NUCLEOTIDE SEQUENCE [LARGE SCALE GENOMIC DNA]</scope>
</reference>
<dbReference type="NCBIfam" id="TIGR00091">
    <property type="entry name" value="tRNA (guanosine(46)-N7)-methyltransferase TrmB"/>
    <property type="match status" value="1"/>
</dbReference>
<dbReference type="Pfam" id="PF02390">
    <property type="entry name" value="Methyltransf_4"/>
    <property type="match status" value="1"/>
</dbReference>
<feature type="binding site" evidence="7">
    <location>
        <position position="42"/>
    </location>
    <ligand>
        <name>S-adenosyl-L-methionine</name>
        <dbReference type="ChEBI" id="CHEBI:59789"/>
    </ligand>
</feature>
<name>A0A1F4XKQ0_9BACT</name>
<dbReference type="AlphaFoldDB" id="A0A1F4XKQ0"/>
<comment type="similarity">
    <text evidence="7">Belongs to the class I-like SAM-binding methyltransferase superfamily. TrmB family.</text>
</comment>
<comment type="catalytic activity">
    <reaction evidence="1 7">
        <text>guanosine(46) in tRNA + S-adenosyl-L-methionine = N(7)-methylguanosine(46) in tRNA + S-adenosyl-L-homocysteine</text>
        <dbReference type="Rhea" id="RHEA:42708"/>
        <dbReference type="Rhea" id="RHEA-COMP:10188"/>
        <dbReference type="Rhea" id="RHEA-COMP:10189"/>
        <dbReference type="ChEBI" id="CHEBI:57856"/>
        <dbReference type="ChEBI" id="CHEBI:59789"/>
        <dbReference type="ChEBI" id="CHEBI:74269"/>
        <dbReference type="ChEBI" id="CHEBI:74480"/>
        <dbReference type="EC" id="2.1.1.33"/>
    </reaction>
</comment>
<keyword evidence="3 7" id="KW-0489">Methyltransferase</keyword>
<keyword evidence="6 7" id="KW-0819">tRNA processing</keyword>
<comment type="function">
    <text evidence="2 7">Catalyzes the formation of N(7)-methylguanine at position 46 (m7G46) in tRNA.</text>
</comment>
<dbReference type="EMBL" id="MEWR01000009">
    <property type="protein sequence ID" value="OGC82200.1"/>
    <property type="molecule type" value="Genomic_DNA"/>
</dbReference>
<dbReference type="HAMAP" id="MF_01057">
    <property type="entry name" value="tRNA_methyltr_TrmB"/>
    <property type="match status" value="1"/>
</dbReference>